<dbReference type="AlphaFoldDB" id="A0A7C4GGF9"/>
<feature type="region of interest" description="Disordered" evidence="7">
    <location>
        <begin position="252"/>
        <end position="272"/>
    </location>
</feature>
<keyword evidence="4 5" id="KW-0819">tRNA processing</keyword>
<dbReference type="Gene3D" id="3.10.330.20">
    <property type="match status" value="1"/>
</dbReference>
<dbReference type="InterPro" id="IPR049470">
    <property type="entry name" value="TRM61_C"/>
</dbReference>
<dbReference type="GO" id="GO:0031515">
    <property type="term" value="C:tRNA (m1A) methyltransferase complex"/>
    <property type="evidence" value="ECO:0007669"/>
    <property type="project" value="UniProtKB-UniRule"/>
</dbReference>
<comment type="catalytic activity">
    <reaction evidence="5">
        <text>adenosine(58) in tRNA + S-adenosyl-L-methionine = N(1)-methyladenosine(58) in tRNA + S-adenosyl-L-homocysteine + H(+)</text>
        <dbReference type="Rhea" id="RHEA:43152"/>
        <dbReference type="Rhea" id="RHEA-COMP:10365"/>
        <dbReference type="Rhea" id="RHEA-COMP:10366"/>
        <dbReference type="ChEBI" id="CHEBI:15378"/>
        <dbReference type="ChEBI" id="CHEBI:57856"/>
        <dbReference type="ChEBI" id="CHEBI:59789"/>
        <dbReference type="ChEBI" id="CHEBI:74411"/>
        <dbReference type="ChEBI" id="CHEBI:74491"/>
        <dbReference type="EC" id="2.1.1.220"/>
    </reaction>
</comment>
<dbReference type="GO" id="GO:0030488">
    <property type="term" value="P:tRNA methylation"/>
    <property type="evidence" value="ECO:0007669"/>
    <property type="project" value="InterPro"/>
</dbReference>
<dbReference type="Gene3D" id="3.40.50.150">
    <property type="entry name" value="Vaccinia Virus protein VP39"/>
    <property type="match status" value="1"/>
</dbReference>
<name>A0A7C4GGF9_UNCW3</name>
<comment type="function">
    <text evidence="5">Catalyzes the S-adenosyl-L-methionine-dependent formation of N(1)-methyladenine at position 58 (m1A58) in tRNA.</text>
</comment>
<feature type="binding site" evidence="6">
    <location>
        <begin position="105"/>
        <end position="108"/>
    </location>
    <ligand>
        <name>S-adenosyl-L-methionine</name>
        <dbReference type="ChEBI" id="CHEBI:59789"/>
    </ligand>
</feature>
<keyword evidence="2 5" id="KW-0808">Transferase</keyword>
<gene>
    <name evidence="9" type="ORF">ENS41_04310</name>
</gene>
<dbReference type="FunFam" id="3.10.330.20:FF:000003">
    <property type="entry name" value="tRNA (Adenine(58)-N(1))-methyltransferase, mitochondrial isoform X1"/>
    <property type="match status" value="1"/>
</dbReference>
<evidence type="ECO:0000313" key="9">
    <source>
        <dbReference type="EMBL" id="HGK28158.1"/>
    </source>
</evidence>
<dbReference type="GO" id="GO:0160107">
    <property type="term" value="F:tRNA (adenine(58)-N1)-methyltransferase activity"/>
    <property type="evidence" value="ECO:0007669"/>
    <property type="project" value="UniProtKB-EC"/>
</dbReference>
<sequence length="272" mass="29959">MIVVGDRVLLYNSARMQYLVTVPEKGRFSTHRGHIDFADVLGREFGDCVKTHMGLTFFLLRPTLADLAMRVRRTTTIVYPKDTGAMLLETAVFPGARVIEVGSGSGALAITLANFVRPDGRVYSYERRPEFSANARQNVVQAGLVEFCEFIVADPEQEGFAQEGVDAVFLDVPEPWTLTGAARRALKSGNPLAAIVPTVEQLRKTVSALEMDGFTRIRAREMLEREMFVRSTGIRPADRMVAHTVYTVLAHKTSSSGKQTTEDAGEDGAEES</sequence>
<protein>
    <recommendedName>
        <fullName evidence="5">tRNA (adenine(58)-N(1))-methyltransferase TrmI</fullName>
        <ecNumber evidence="5">2.1.1.220</ecNumber>
    </recommendedName>
</protein>
<dbReference type="Pfam" id="PF08704">
    <property type="entry name" value="GCD14"/>
    <property type="match status" value="1"/>
</dbReference>
<dbReference type="PIRSF" id="PIRSF017269">
    <property type="entry name" value="GCD14"/>
    <property type="match status" value="1"/>
</dbReference>
<dbReference type="PANTHER" id="PTHR12133">
    <property type="entry name" value="TRNA (ADENINE(58)-N(1))-METHYLTRANSFERASE"/>
    <property type="match status" value="1"/>
</dbReference>
<dbReference type="CDD" id="cd02440">
    <property type="entry name" value="AdoMet_MTases"/>
    <property type="match status" value="1"/>
</dbReference>
<reference evidence="9" key="1">
    <citation type="journal article" date="2020" name="mSystems">
        <title>Genome- and Community-Level Interaction Insights into Carbon Utilization and Element Cycling Functions of Hydrothermarchaeota in Hydrothermal Sediment.</title>
        <authorList>
            <person name="Zhou Z."/>
            <person name="Liu Y."/>
            <person name="Xu W."/>
            <person name="Pan J."/>
            <person name="Luo Z.H."/>
            <person name="Li M."/>
        </authorList>
    </citation>
    <scope>NUCLEOTIDE SEQUENCE [LARGE SCALE GENOMIC DNA]</scope>
    <source>
        <strain evidence="9">SpSt-488</strain>
    </source>
</reference>
<evidence type="ECO:0000256" key="2">
    <source>
        <dbReference type="ARBA" id="ARBA00022679"/>
    </source>
</evidence>
<evidence type="ECO:0000256" key="4">
    <source>
        <dbReference type="ARBA" id="ARBA00022694"/>
    </source>
</evidence>
<proteinExistence type="inferred from homology"/>
<dbReference type="PROSITE" id="PS51620">
    <property type="entry name" value="SAM_TRM61"/>
    <property type="match status" value="1"/>
</dbReference>
<dbReference type="InterPro" id="IPR014816">
    <property type="entry name" value="tRNA_MeTrfase_Gcd14"/>
</dbReference>
<dbReference type="InterPro" id="IPR029063">
    <property type="entry name" value="SAM-dependent_MTases_sf"/>
</dbReference>
<evidence type="ECO:0000256" key="1">
    <source>
        <dbReference type="ARBA" id="ARBA00022603"/>
    </source>
</evidence>
<evidence type="ECO:0000256" key="3">
    <source>
        <dbReference type="ARBA" id="ARBA00022691"/>
    </source>
</evidence>
<evidence type="ECO:0000256" key="6">
    <source>
        <dbReference type="PIRSR" id="PIRSR017269-1"/>
    </source>
</evidence>
<comment type="caution">
    <text evidence="9">The sequence shown here is derived from an EMBL/GenBank/DDBJ whole genome shotgun (WGS) entry which is preliminary data.</text>
</comment>
<dbReference type="Pfam" id="PF14801">
    <property type="entry name" value="TrmI-like_N"/>
    <property type="match status" value="1"/>
</dbReference>
<accession>A0A7C4GGF9</accession>
<feature type="compositionally biased region" description="Acidic residues" evidence="7">
    <location>
        <begin position="263"/>
        <end position="272"/>
    </location>
</feature>
<evidence type="ECO:0000259" key="8">
    <source>
        <dbReference type="Pfam" id="PF08704"/>
    </source>
</evidence>
<keyword evidence="1 5" id="KW-0489">Methyltransferase</keyword>
<feature type="binding site" evidence="6">
    <location>
        <position position="171"/>
    </location>
    <ligand>
        <name>S-adenosyl-L-methionine</name>
        <dbReference type="ChEBI" id="CHEBI:59789"/>
    </ligand>
</feature>
<dbReference type="EC" id="2.1.1.220" evidence="5"/>
<feature type="domain" description="tRNA (adenine(58)-N(1))-methyltransferase catalytic subunit TRM61 C-terminal" evidence="8">
    <location>
        <begin position="58"/>
        <end position="243"/>
    </location>
</feature>
<dbReference type="SUPFAM" id="SSF53335">
    <property type="entry name" value="S-adenosyl-L-methionine-dependent methyltransferases"/>
    <property type="match status" value="1"/>
</dbReference>
<dbReference type="PANTHER" id="PTHR12133:SF1">
    <property type="entry name" value="TRNA (ADENINE(58)-N(1))-METHYLTRANSFERASE, MITOCHONDRIAL"/>
    <property type="match status" value="1"/>
</dbReference>
<keyword evidence="3 5" id="KW-0949">S-adenosyl-L-methionine</keyword>
<evidence type="ECO:0000256" key="5">
    <source>
        <dbReference type="PIRNR" id="PIRNR017269"/>
    </source>
</evidence>
<dbReference type="EMBL" id="DSUT01000087">
    <property type="protein sequence ID" value="HGK28158.1"/>
    <property type="molecule type" value="Genomic_DNA"/>
</dbReference>
<organism evidence="9">
    <name type="scientific">candidate division WOR-3 bacterium</name>
    <dbReference type="NCBI Taxonomy" id="2052148"/>
    <lineage>
        <taxon>Bacteria</taxon>
        <taxon>Bacteria division WOR-3</taxon>
    </lineage>
</organism>
<comment type="subunit">
    <text evidence="5">Homotetramer composed of a dimer of dimers.</text>
</comment>
<evidence type="ECO:0000256" key="7">
    <source>
        <dbReference type="SAM" id="MobiDB-lite"/>
    </source>
</evidence>
<feature type="binding site" evidence="6">
    <location>
        <position position="126"/>
    </location>
    <ligand>
        <name>S-adenosyl-L-methionine</name>
        <dbReference type="ChEBI" id="CHEBI:59789"/>
    </ligand>
</feature>
<comment type="similarity">
    <text evidence="5">Belongs to the class I-like SAM-binding methyltransferase superfamily. TRM61 family.</text>
</comment>